<accession>A0AA40FSF7</accession>
<proteinExistence type="predicted"/>
<dbReference type="AlphaFoldDB" id="A0AA40FSF7"/>
<sequence length="76" mass="8722">MLESSGLLQRLQKDEEKKTAAAPWTVSRMSGWQFRGADPVSHGVRLIRYAVLRLKYSDRSLDTDKDSIVFQSHNNE</sequence>
<reference evidence="1" key="1">
    <citation type="submission" date="2021-10" db="EMBL/GenBank/DDBJ databases">
        <title>Melipona bicolor Genome sequencing and assembly.</title>
        <authorList>
            <person name="Araujo N.S."/>
            <person name="Arias M.C."/>
        </authorList>
    </citation>
    <scope>NUCLEOTIDE SEQUENCE</scope>
    <source>
        <strain evidence="1">USP_2M_L1-L4_2017</strain>
        <tissue evidence="1">Whole body</tissue>
    </source>
</reference>
<keyword evidence="2" id="KW-1185">Reference proteome</keyword>
<organism evidence="1 2">
    <name type="scientific">Melipona bicolor</name>
    <dbReference type="NCBI Taxonomy" id="60889"/>
    <lineage>
        <taxon>Eukaryota</taxon>
        <taxon>Metazoa</taxon>
        <taxon>Ecdysozoa</taxon>
        <taxon>Arthropoda</taxon>
        <taxon>Hexapoda</taxon>
        <taxon>Insecta</taxon>
        <taxon>Pterygota</taxon>
        <taxon>Neoptera</taxon>
        <taxon>Endopterygota</taxon>
        <taxon>Hymenoptera</taxon>
        <taxon>Apocrita</taxon>
        <taxon>Aculeata</taxon>
        <taxon>Apoidea</taxon>
        <taxon>Anthophila</taxon>
        <taxon>Apidae</taxon>
        <taxon>Melipona</taxon>
    </lineage>
</organism>
<protein>
    <submittedName>
        <fullName evidence="1">Uncharacterized protein</fullName>
    </submittedName>
</protein>
<comment type="caution">
    <text evidence="1">The sequence shown here is derived from an EMBL/GenBank/DDBJ whole genome shotgun (WGS) entry which is preliminary data.</text>
</comment>
<evidence type="ECO:0000313" key="1">
    <source>
        <dbReference type="EMBL" id="KAK1124162.1"/>
    </source>
</evidence>
<dbReference type="Proteomes" id="UP001177670">
    <property type="component" value="Unassembled WGS sequence"/>
</dbReference>
<dbReference type="EMBL" id="JAHYIQ010000019">
    <property type="protein sequence ID" value="KAK1124162.1"/>
    <property type="molecule type" value="Genomic_DNA"/>
</dbReference>
<name>A0AA40FSF7_9HYME</name>
<evidence type="ECO:0000313" key="2">
    <source>
        <dbReference type="Proteomes" id="UP001177670"/>
    </source>
</evidence>
<gene>
    <name evidence="1" type="ORF">K0M31_007186</name>
</gene>